<keyword evidence="5 7" id="KW-1133">Transmembrane helix</keyword>
<feature type="transmembrane region" description="Helical" evidence="7">
    <location>
        <begin position="384"/>
        <end position="410"/>
    </location>
</feature>
<keyword evidence="6 7" id="KW-0472">Membrane</keyword>
<comment type="caution">
    <text evidence="8">The sequence shown here is derived from an EMBL/GenBank/DDBJ whole genome shotgun (WGS) entry which is preliminary data.</text>
</comment>
<keyword evidence="3" id="KW-1003">Cell membrane</keyword>
<keyword evidence="4 7" id="KW-0812">Transmembrane</keyword>
<comment type="subcellular location">
    <subcellularLocation>
        <location evidence="1">Cell membrane</location>
        <topology evidence="1">Multi-pass membrane protein</topology>
    </subcellularLocation>
</comment>
<evidence type="ECO:0000256" key="1">
    <source>
        <dbReference type="ARBA" id="ARBA00004651"/>
    </source>
</evidence>
<feature type="transmembrane region" description="Helical" evidence="7">
    <location>
        <begin position="274"/>
        <end position="293"/>
    </location>
</feature>
<feature type="transmembrane region" description="Helical" evidence="7">
    <location>
        <begin position="300"/>
        <end position="320"/>
    </location>
</feature>
<dbReference type="InterPro" id="IPR036259">
    <property type="entry name" value="MFS_trans_sf"/>
</dbReference>
<keyword evidence="2" id="KW-0813">Transport</keyword>
<feature type="transmembrane region" description="Helical" evidence="7">
    <location>
        <begin position="59"/>
        <end position="79"/>
    </location>
</feature>
<dbReference type="InterPro" id="IPR011701">
    <property type="entry name" value="MFS"/>
</dbReference>
<evidence type="ECO:0000256" key="7">
    <source>
        <dbReference type="SAM" id="Phobius"/>
    </source>
</evidence>
<dbReference type="Pfam" id="PF07690">
    <property type="entry name" value="MFS_1"/>
    <property type="match status" value="1"/>
</dbReference>
<feature type="transmembrane region" description="Helical" evidence="7">
    <location>
        <begin position="91"/>
        <end position="109"/>
    </location>
</feature>
<feature type="transmembrane region" description="Helical" evidence="7">
    <location>
        <begin position="186"/>
        <end position="205"/>
    </location>
</feature>
<dbReference type="SUPFAM" id="SSF103473">
    <property type="entry name" value="MFS general substrate transporter"/>
    <property type="match status" value="1"/>
</dbReference>
<evidence type="ECO:0000256" key="2">
    <source>
        <dbReference type="ARBA" id="ARBA00022448"/>
    </source>
</evidence>
<dbReference type="PANTHER" id="PTHR23513">
    <property type="entry name" value="INTEGRAL MEMBRANE EFFLUX PROTEIN-RELATED"/>
    <property type="match status" value="1"/>
</dbReference>
<keyword evidence="9" id="KW-1185">Reference proteome</keyword>
<dbReference type="GO" id="GO:0005886">
    <property type="term" value="C:plasma membrane"/>
    <property type="evidence" value="ECO:0007669"/>
    <property type="project" value="UniProtKB-SubCell"/>
</dbReference>
<dbReference type="PANTHER" id="PTHR23513:SF9">
    <property type="entry name" value="ENTEROBACTIN EXPORTER ENTS"/>
    <property type="match status" value="1"/>
</dbReference>
<feature type="transmembrane region" description="Helical" evidence="7">
    <location>
        <begin position="121"/>
        <end position="143"/>
    </location>
</feature>
<evidence type="ECO:0000313" key="9">
    <source>
        <dbReference type="Proteomes" id="UP000681075"/>
    </source>
</evidence>
<evidence type="ECO:0000256" key="6">
    <source>
        <dbReference type="ARBA" id="ARBA00023136"/>
    </source>
</evidence>
<dbReference type="Proteomes" id="UP000681075">
    <property type="component" value="Unassembled WGS sequence"/>
</dbReference>
<name>A0A8S8XB91_9PROT</name>
<dbReference type="Gene3D" id="1.20.1250.20">
    <property type="entry name" value="MFS general substrate transporter like domains"/>
    <property type="match status" value="1"/>
</dbReference>
<protein>
    <submittedName>
        <fullName evidence="8">MFS transporter</fullName>
    </submittedName>
</protein>
<proteinExistence type="predicted"/>
<accession>A0A8S8XB91</accession>
<dbReference type="CDD" id="cd06173">
    <property type="entry name" value="MFS_MefA_like"/>
    <property type="match status" value="1"/>
</dbReference>
<reference evidence="8" key="1">
    <citation type="submission" date="2021-02" db="EMBL/GenBank/DDBJ databases">
        <title>Genome sequence of Rhodospirillales sp. strain TMPK1 isolated from soil.</title>
        <authorList>
            <person name="Nakai R."/>
            <person name="Kusada H."/>
            <person name="Tamaki H."/>
        </authorList>
    </citation>
    <scope>NUCLEOTIDE SEQUENCE</scope>
    <source>
        <strain evidence="8">TMPK1</strain>
    </source>
</reference>
<dbReference type="AlphaFoldDB" id="A0A8S8XB91"/>
<evidence type="ECO:0000256" key="5">
    <source>
        <dbReference type="ARBA" id="ARBA00022989"/>
    </source>
</evidence>
<evidence type="ECO:0000313" key="8">
    <source>
        <dbReference type="EMBL" id="GIL41248.1"/>
    </source>
</evidence>
<gene>
    <name evidence="8" type="ORF">TMPK1_34850</name>
</gene>
<feature type="transmembrane region" description="Helical" evidence="7">
    <location>
        <begin position="237"/>
        <end position="262"/>
    </location>
</feature>
<evidence type="ECO:0000256" key="3">
    <source>
        <dbReference type="ARBA" id="ARBA00022475"/>
    </source>
</evidence>
<feature type="transmembrane region" description="Helical" evidence="7">
    <location>
        <begin position="155"/>
        <end position="180"/>
    </location>
</feature>
<organism evidence="8 9">
    <name type="scientific">Roseiterribacter gracilis</name>
    <dbReference type="NCBI Taxonomy" id="2812848"/>
    <lineage>
        <taxon>Bacteria</taxon>
        <taxon>Pseudomonadati</taxon>
        <taxon>Pseudomonadota</taxon>
        <taxon>Alphaproteobacteria</taxon>
        <taxon>Rhodospirillales</taxon>
        <taxon>Roseiterribacteraceae</taxon>
        <taxon>Roseiterribacter</taxon>
    </lineage>
</organism>
<dbReference type="RefSeq" id="WP_420244662.1">
    <property type="nucleotide sequence ID" value="NZ_BOPV01000001.1"/>
</dbReference>
<sequence>MSLLQEPDVPAATPAPVSNRPFAHRDFVFYYLQRVLNSVAIQMQSVAIGWQIYDITGRAVDLGFVGLALFAPALVLMLVTGHAADRFDRRNILLCCFAVEALCCAGLSWMSARGLTSPLPIYLILIVFGSARAFVAPASNALATNTVPREALPAAIAWTSSGWQLATIGGPALGGFAYAYAGGAEGVYAIAAGLVLLGICATTFIRPKGRPDTHSNEDEGTWTRAVAGLKYIRSRPAVLGAITLDMVAVLCGGATALLPIFARDVLGTGPEGLGFLRASPAIGALSIAILLATRPLGRRAGATMLFAVIVFGAMTILFGLSKSLPLSMLALALLGAADMFSVNVRSSLIQLSTPDRMRGRVGAANAVFIGASNELGELRAGFMAAWLGAVPAVIVGGIGTIVITATWAALFPALGRVDRLSDIKAE</sequence>
<dbReference type="EMBL" id="BOPV01000001">
    <property type="protein sequence ID" value="GIL41248.1"/>
    <property type="molecule type" value="Genomic_DNA"/>
</dbReference>
<dbReference type="GO" id="GO:0022857">
    <property type="term" value="F:transmembrane transporter activity"/>
    <property type="evidence" value="ECO:0007669"/>
    <property type="project" value="InterPro"/>
</dbReference>
<evidence type="ECO:0000256" key="4">
    <source>
        <dbReference type="ARBA" id="ARBA00022692"/>
    </source>
</evidence>